<evidence type="ECO:0000313" key="8">
    <source>
        <dbReference type="EMBL" id="PIA14245.1"/>
    </source>
</evidence>
<keyword evidence="9" id="KW-1185">Reference proteome</keyword>
<dbReference type="AlphaFoldDB" id="A0A2G5B5F7"/>
<evidence type="ECO:0000256" key="2">
    <source>
        <dbReference type="ARBA" id="ARBA00022502"/>
    </source>
</evidence>
<evidence type="ECO:0000256" key="1">
    <source>
        <dbReference type="ARBA" id="ARBA00004127"/>
    </source>
</evidence>
<evidence type="ECO:0000256" key="4">
    <source>
        <dbReference type="ARBA" id="ARBA00022729"/>
    </source>
</evidence>
<dbReference type="PANTHER" id="PTHR13148:SF0">
    <property type="entry name" value="POST-GPI ATTACHMENT TO PROTEINS FACTOR 3"/>
    <property type="match status" value="1"/>
</dbReference>
<gene>
    <name evidence="8" type="ORF">COEREDRAFT_47404</name>
</gene>
<name>A0A2G5B5F7_COERN</name>
<keyword evidence="6 7" id="KW-0472">Membrane</keyword>
<feature type="transmembrane region" description="Helical" evidence="7">
    <location>
        <begin position="246"/>
        <end position="265"/>
    </location>
</feature>
<feature type="transmembrane region" description="Helical" evidence="7">
    <location>
        <begin position="214"/>
        <end position="234"/>
    </location>
</feature>
<evidence type="ECO:0000256" key="6">
    <source>
        <dbReference type="ARBA" id="ARBA00023136"/>
    </source>
</evidence>
<dbReference type="Proteomes" id="UP000242474">
    <property type="component" value="Unassembled WGS sequence"/>
</dbReference>
<feature type="signal peptide" evidence="7">
    <location>
        <begin position="1"/>
        <end position="20"/>
    </location>
</feature>
<comment type="subcellular location">
    <subcellularLocation>
        <location evidence="1">Endomembrane system</location>
        <topology evidence="1">Multi-pass membrane protein</topology>
    </subcellularLocation>
    <subcellularLocation>
        <location evidence="7">Endoplasmic reticulum membrane</location>
        <topology evidence="7">Multi-pass membrane protein</topology>
    </subcellularLocation>
</comment>
<feature type="transmembrane region" description="Helical" evidence="7">
    <location>
        <begin position="89"/>
        <end position="109"/>
    </location>
</feature>
<feature type="transmembrane region" description="Helical" evidence="7">
    <location>
        <begin position="162"/>
        <end position="180"/>
    </location>
</feature>
<feature type="transmembrane region" description="Helical" evidence="7">
    <location>
        <begin position="189"/>
        <end position="208"/>
    </location>
</feature>
<dbReference type="STRING" id="763665.A0A2G5B5F7"/>
<accession>A0A2G5B5F7</accession>
<keyword evidence="2 7" id="KW-0337">GPI-anchor biosynthesis</keyword>
<reference evidence="8 9" key="1">
    <citation type="journal article" date="2015" name="Genome Biol. Evol.">
        <title>Phylogenomic analyses indicate that early fungi evolved digesting cell walls of algal ancestors of land plants.</title>
        <authorList>
            <person name="Chang Y."/>
            <person name="Wang S."/>
            <person name="Sekimoto S."/>
            <person name="Aerts A.L."/>
            <person name="Choi C."/>
            <person name="Clum A."/>
            <person name="LaButti K.M."/>
            <person name="Lindquist E.A."/>
            <person name="Yee Ngan C."/>
            <person name="Ohm R.A."/>
            <person name="Salamov A.A."/>
            <person name="Grigoriev I.V."/>
            <person name="Spatafora J.W."/>
            <person name="Berbee M.L."/>
        </authorList>
    </citation>
    <scope>NUCLEOTIDE SEQUENCE [LARGE SCALE GENOMIC DNA]</scope>
    <source>
        <strain evidence="8 9">NRRL 1564</strain>
    </source>
</reference>
<organism evidence="8 9">
    <name type="scientific">Coemansia reversa (strain ATCC 12441 / NRRL 1564)</name>
    <dbReference type="NCBI Taxonomy" id="763665"/>
    <lineage>
        <taxon>Eukaryota</taxon>
        <taxon>Fungi</taxon>
        <taxon>Fungi incertae sedis</taxon>
        <taxon>Zoopagomycota</taxon>
        <taxon>Kickxellomycotina</taxon>
        <taxon>Kickxellomycetes</taxon>
        <taxon>Kickxellales</taxon>
        <taxon>Kickxellaceae</taxon>
        <taxon>Coemansia</taxon>
    </lineage>
</organism>
<keyword evidence="3 7" id="KW-0812">Transmembrane</keyword>
<sequence>MFLGGGFLFLLLLSIRVVWASSGDRQISFQHCVQHCKQKCTEAKPLAFHLRLLLWTCESDCDYQCQRNITLRAQAIGKPVHQYHGKWPFIRIMGVQEPASVVFSILNGLMHLKSWKMVKNNLSTHPMRKWLCVFVVLGTWTWFCSAVFHIRDFPLTEKLDYFSAAINVLYMFFLGIVRVFRLDNWRQTQIVAIACAIPYILHVSYLSLVKFDYGYNMMANAVVGLLSNVVWLVVSIQAFRNSQPFWWKPIVLIVLTDLAFGLEAFDFAPFMDTFDAHSLWHAATIPIVSQWYNYLVEDAKWDAHLEKPHKN</sequence>
<dbReference type="Pfam" id="PF04080">
    <property type="entry name" value="Per1"/>
    <property type="match status" value="1"/>
</dbReference>
<comment type="caution">
    <text evidence="7">Lacks conserved residue(s) required for the propagation of feature annotation.</text>
</comment>
<dbReference type="GO" id="GO:0006506">
    <property type="term" value="P:GPI anchor biosynthetic process"/>
    <property type="evidence" value="ECO:0007669"/>
    <property type="project" value="UniProtKB-KW"/>
</dbReference>
<evidence type="ECO:0000256" key="7">
    <source>
        <dbReference type="RuleBase" id="RU365066"/>
    </source>
</evidence>
<dbReference type="GO" id="GO:0016788">
    <property type="term" value="F:hydrolase activity, acting on ester bonds"/>
    <property type="evidence" value="ECO:0007669"/>
    <property type="project" value="TreeGrafter"/>
</dbReference>
<comment type="function">
    <text evidence="7">Involved in the lipid remodeling steps of GPI-anchor maturation.</text>
</comment>
<dbReference type="InterPro" id="IPR007217">
    <property type="entry name" value="Per1-like"/>
</dbReference>
<dbReference type="PANTHER" id="PTHR13148">
    <property type="entry name" value="PER1-RELATED"/>
    <property type="match status" value="1"/>
</dbReference>
<comment type="similarity">
    <text evidence="7">Belongs to the PGAP3 family.</text>
</comment>
<dbReference type="OrthoDB" id="419770at2759"/>
<dbReference type="EMBL" id="KZ303520">
    <property type="protein sequence ID" value="PIA14245.1"/>
    <property type="molecule type" value="Genomic_DNA"/>
</dbReference>
<keyword evidence="4 7" id="KW-0732">Signal</keyword>
<keyword evidence="5 7" id="KW-1133">Transmembrane helix</keyword>
<evidence type="ECO:0000256" key="5">
    <source>
        <dbReference type="ARBA" id="ARBA00022989"/>
    </source>
</evidence>
<dbReference type="GO" id="GO:0005789">
    <property type="term" value="C:endoplasmic reticulum membrane"/>
    <property type="evidence" value="ECO:0007669"/>
    <property type="project" value="UniProtKB-SubCell"/>
</dbReference>
<feature type="chain" id="PRO_5016486969" description="Post-GPI attachment to proteins factor 3" evidence="7">
    <location>
        <begin position="21"/>
        <end position="311"/>
    </location>
</feature>
<feature type="transmembrane region" description="Helical" evidence="7">
    <location>
        <begin position="130"/>
        <end position="150"/>
    </location>
</feature>
<proteinExistence type="inferred from homology"/>
<protein>
    <recommendedName>
        <fullName evidence="7">Post-GPI attachment to proteins factor 3</fullName>
    </recommendedName>
</protein>
<keyword evidence="7" id="KW-0256">Endoplasmic reticulum</keyword>
<evidence type="ECO:0000313" key="9">
    <source>
        <dbReference type="Proteomes" id="UP000242474"/>
    </source>
</evidence>
<evidence type="ECO:0000256" key="3">
    <source>
        <dbReference type="ARBA" id="ARBA00022692"/>
    </source>
</evidence>